<dbReference type="InterPro" id="IPR013078">
    <property type="entry name" value="His_Pase_superF_clade-1"/>
</dbReference>
<feature type="region of interest" description="Disordered" evidence="1">
    <location>
        <begin position="1"/>
        <end position="24"/>
    </location>
</feature>
<dbReference type="SUPFAM" id="SSF53254">
    <property type="entry name" value="Phosphoglycerate mutase-like"/>
    <property type="match status" value="1"/>
</dbReference>
<protein>
    <submittedName>
        <fullName evidence="2">Histidine phosphatase family protein</fullName>
    </submittedName>
</protein>
<dbReference type="InterPro" id="IPR029033">
    <property type="entry name" value="His_PPase_superfam"/>
</dbReference>
<sequence length="201" mass="22048">MGRSQNDDLRLAHSPSSARLSRPSRPGSLIVRTVYLLRHAKSSWEDPTLADHDRPLAPRGRKAAPRMGAYLRREGLVPNLVLSSTALRARQTWELVAPSLPPDIRVEFRKEIYGTDPVELLGILRTSPDDAGTVMLIGHNPALEDCAARLAGAGDPAALKRMASKYPTAALAEIAFDADRWSVIEPGTGRLTRFVRPKDLD</sequence>
<comment type="caution">
    <text evidence="2">The sequence shown here is derived from an EMBL/GenBank/DDBJ whole genome shotgun (WGS) entry which is preliminary data.</text>
</comment>
<organism evidence="2 3">
    <name type="scientific">Ferruginivarius sediminum</name>
    <dbReference type="NCBI Taxonomy" id="2661937"/>
    <lineage>
        <taxon>Bacteria</taxon>
        <taxon>Pseudomonadati</taxon>
        <taxon>Pseudomonadota</taxon>
        <taxon>Alphaproteobacteria</taxon>
        <taxon>Rhodospirillales</taxon>
        <taxon>Rhodospirillaceae</taxon>
        <taxon>Ferruginivarius</taxon>
    </lineage>
</organism>
<proteinExistence type="predicted"/>
<accession>A0A369TEK7</accession>
<dbReference type="CDD" id="cd07067">
    <property type="entry name" value="HP_PGM_like"/>
    <property type="match status" value="1"/>
</dbReference>
<evidence type="ECO:0000256" key="1">
    <source>
        <dbReference type="SAM" id="MobiDB-lite"/>
    </source>
</evidence>
<dbReference type="Gene3D" id="3.40.50.1240">
    <property type="entry name" value="Phosphoglycerate mutase-like"/>
    <property type="match status" value="1"/>
</dbReference>
<reference evidence="2 3" key="1">
    <citation type="submission" date="2018-07" db="EMBL/GenBank/DDBJ databases">
        <title>Venubactetium sediminum gen. nov., sp. nov., isolated from a marine solar saltern.</title>
        <authorList>
            <person name="Wang S."/>
        </authorList>
    </citation>
    <scope>NUCLEOTIDE SEQUENCE [LARGE SCALE GENOMIC DNA]</scope>
    <source>
        <strain evidence="2 3">WD2A32</strain>
    </source>
</reference>
<dbReference type="Proteomes" id="UP000253941">
    <property type="component" value="Unassembled WGS sequence"/>
</dbReference>
<evidence type="ECO:0000313" key="2">
    <source>
        <dbReference type="EMBL" id="RDD62805.1"/>
    </source>
</evidence>
<dbReference type="SMART" id="SM00855">
    <property type="entry name" value="PGAM"/>
    <property type="match status" value="1"/>
</dbReference>
<dbReference type="EMBL" id="QPMH01000004">
    <property type="protein sequence ID" value="RDD62805.1"/>
    <property type="molecule type" value="Genomic_DNA"/>
</dbReference>
<feature type="compositionally biased region" description="Basic and acidic residues" evidence="1">
    <location>
        <begin position="1"/>
        <end position="11"/>
    </location>
</feature>
<evidence type="ECO:0000313" key="3">
    <source>
        <dbReference type="Proteomes" id="UP000253941"/>
    </source>
</evidence>
<dbReference type="PANTHER" id="PTHR47623">
    <property type="entry name" value="OS09G0287300 PROTEIN"/>
    <property type="match status" value="1"/>
</dbReference>
<dbReference type="PANTHER" id="PTHR47623:SF1">
    <property type="entry name" value="OS09G0287300 PROTEIN"/>
    <property type="match status" value="1"/>
</dbReference>
<dbReference type="AlphaFoldDB" id="A0A369TEK7"/>
<feature type="compositionally biased region" description="Low complexity" evidence="1">
    <location>
        <begin position="12"/>
        <end position="24"/>
    </location>
</feature>
<keyword evidence="3" id="KW-1185">Reference proteome</keyword>
<gene>
    <name evidence="2" type="ORF">DRB17_06510</name>
</gene>
<dbReference type="Pfam" id="PF00300">
    <property type="entry name" value="His_Phos_1"/>
    <property type="match status" value="1"/>
</dbReference>
<name>A0A369TEK7_9PROT</name>